<feature type="region of interest" description="Disordered" evidence="1">
    <location>
        <begin position="1"/>
        <end position="25"/>
    </location>
</feature>
<dbReference type="AlphaFoldDB" id="A0A382SSL1"/>
<dbReference type="EMBL" id="UINC01130849">
    <property type="protein sequence ID" value="SVD12177.1"/>
    <property type="molecule type" value="Genomic_DNA"/>
</dbReference>
<evidence type="ECO:0000256" key="1">
    <source>
        <dbReference type="SAM" id="MobiDB-lite"/>
    </source>
</evidence>
<feature type="non-terminal residue" evidence="2">
    <location>
        <position position="25"/>
    </location>
</feature>
<gene>
    <name evidence="2" type="ORF">METZ01_LOCUS365031</name>
</gene>
<evidence type="ECO:0000313" key="2">
    <source>
        <dbReference type="EMBL" id="SVD12177.1"/>
    </source>
</evidence>
<sequence>KQLPLRKLLPKPPLLKKQLRLKAGN</sequence>
<proteinExistence type="predicted"/>
<protein>
    <submittedName>
        <fullName evidence="2">Uncharacterized protein</fullName>
    </submittedName>
</protein>
<name>A0A382SSL1_9ZZZZ</name>
<accession>A0A382SSL1</accession>
<organism evidence="2">
    <name type="scientific">marine metagenome</name>
    <dbReference type="NCBI Taxonomy" id="408172"/>
    <lineage>
        <taxon>unclassified sequences</taxon>
        <taxon>metagenomes</taxon>
        <taxon>ecological metagenomes</taxon>
    </lineage>
</organism>
<feature type="non-terminal residue" evidence="2">
    <location>
        <position position="1"/>
    </location>
</feature>
<reference evidence="2" key="1">
    <citation type="submission" date="2018-05" db="EMBL/GenBank/DDBJ databases">
        <authorList>
            <person name="Lanie J.A."/>
            <person name="Ng W.-L."/>
            <person name="Kazmierczak K.M."/>
            <person name="Andrzejewski T.M."/>
            <person name="Davidsen T.M."/>
            <person name="Wayne K.J."/>
            <person name="Tettelin H."/>
            <person name="Glass J.I."/>
            <person name="Rusch D."/>
            <person name="Podicherti R."/>
            <person name="Tsui H.-C.T."/>
            <person name="Winkler M.E."/>
        </authorList>
    </citation>
    <scope>NUCLEOTIDE SEQUENCE</scope>
</reference>